<dbReference type="GO" id="GO:0045259">
    <property type="term" value="C:proton-transporting ATP synthase complex"/>
    <property type="evidence" value="ECO:0007669"/>
    <property type="project" value="UniProtKB-KW"/>
</dbReference>
<comment type="catalytic activity">
    <reaction evidence="15">
        <text>ATP + H2O + 4 H(+)(in) = ADP + phosphate + 5 H(+)(out)</text>
        <dbReference type="Rhea" id="RHEA:57720"/>
        <dbReference type="ChEBI" id="CHEBI:15377"/>
        <dbReference type="ChEBI" id="CHEBI:15378"/>
        <dbReference type="ChEBI" id="CHEBI:30616"/>
        <dbReference type="ChEBI" id="CHEBI:43474"/>
        <dbReference type="ChEBI" id="CHEBI:456216"/>
        <dbReference type="EC" id="7.1.2.2"/>
    </reaction>
</comment>
<dbReference type="EMBL" id="JABCRI010000005">
    <property type="protein sequence ID" value="KAF8405818.1"/>
    <property type="molecule type" value="Genomic_DNA"/>
</dbReference>
<evidence type="ECO:0000259" key="16">
    <source>
        <dbReference type="Pfam" id="PF00006"/>
    </source>
</evidence>
<evidence type="ECO:0000256" key="13">
    <source>
        <dbReference type="ARBA" id="ARBA00023196"/>
    </source>
</evidence>
<dbReference type="EC" id="7.1.2.2" evidence="4"/>
<evidence type="ECO:0000256" key="8">
    <source>
        <dbReference type="ARBA" id="ARBA00022781"/>
    </source>
</evidence>
<dbReference type="SUPFAM" id="SSF52540">
    <property type="entry name" value="P-loop containing nucleoside triphosphate hydrolases"/>
    <property type="match status" value="1"/>
</dbReference>
<sequence length="181" mass="20165">MLDTYSNLVYDYMGGMEDISKAIVRTVIPVSTSFLEDCGEYLIAILHVLRLDKSDSKRALVYGQMNEPLGARVEHTVAEHFRDVEGQDVLLFIDNIFRFTQVSVLLGSIPSAVGYQPTLAIDLGGLESGEMCAMKELTLFSDDLKSQESAKQLGQVDVTKLGIRDKKQLMQSIVSFAYHNH</sequence>
<reference evidence="17 18" key="1">
    <citation type="submission" date="2020-04" db="EMBL/GenBank/DDBJ databases">
        <title>Plant Genome Project.</title>
        <authorList>
            <person name="Zhang R.-G."/>
        </authorList>
    </citation>
    <scope>NUCLEOTIDE SEQUENCE [LARGE SCALE GENOMIC DNA]</scope>
    <source>
        <strain evidence="17">YNK0</strain>
        <tissue evidence="17">Leaf</tissue>
    </source>
</reference>
<dbReference type="Gene3D" id="3.40.50.12240">
    <property type="match status" value="1"/>
</dbReference>
<dbReference type="Proteomes" id="UP000655225">
    <property type="component" value="Unassembled WGS sequence"/>
</dbReference>
<keyword evidence="18" id="KW-1185">Reference proteome</keyword>
<gene>
    <name evidence="17" type="ORF">HHK36_007895</name>
</gene>
<protein>
    <recommendedName>
        <fullName evidence="5">ATP synthase subunit beta, mitochondrial</fullName>
        <ecNumber evidence="4">7.1.2.2</ecNumber>
    </recommendedName>
</protein>
<dbReference type="GO" id="GO:0005743">
    <property type="term" value="C:mitochondrial inner membrane"/>
    <property type="evidence" value="ECO:0007669"/>
    <property type="project" value="UniProtKB-SubCell"/>
</dbReference>
<name>A0A834ZIK5_TETSI</name>
<evidence type="ECO:0000256" key="15">
    <source>
        <dbReference type="ARBA" id="ARBA00048383"/>
    </source>
</evidence>
<evidence type="ECO:0000256" key="6">
    <source>
        <dbReference type="ARBA" id="ARBA00022448"/>
    </source>
</evidence>
<comment type="caution">
    <text evidence="17">The sequence shown here is derived from an EMBL/GenBank/DDBJ whole genome shotgun (WGS) entry which is preliminary data.</text>
</comment>
<accession>A0A834ZIK5</accession>
<evidence type="ECO:0000256" key="1">
    <source>
        <dbReference type="ARBA" id="ARBA00004273"/>
    </source>
</evidence>
<comment type="subunit">
    <text evidence="3">F-type ATPases have 2 components, CF(1) - the catalytic core - and CF(0) - the membrane proton channel. CF(1) has five subunits: alpha(3), beta(3), gamma(1), delta(1), epsilon(1). CF(0) has three main subunits: a, b and c.</text>
</comment>
<keyword evidence="13" id="KW-0139">CF(1)</keyword>
<dbReference type="GO" id="GO:0042776">
    <property type="term" value="P:proton motive force-driven mitochondrial ATP synthesis"/>
    <property type="evidence" value="ECO:0007669"/>
    <property type="project" value="TreeGrafter"/>
</dbReference>
<dbReference type="InterPro" id="IPR050053">
    <property type="entry name" value="ATPase_alpha/beta_chains"/>
</dbReference>
<organism evidence="17 18">
    <name type="scientific">Tetracentron sinense</name>
    <name type="common">Spur-leaf</name>
    <dbReference type="NCBI Taxonomy" id="13715"/>
    <lineage>
        <taxon>Eukaryota</taxon>
        <taxon>Viridiplantae</taxon>
        <taxon>Streptophyta</taxon>
        <taxon>Embryophyta</taxon>
        <taxon>Tracheophyta</taxon>
        <taxon>Spermatophyta</taxon>
        <taxon>Magnoliopsida</taxon>
        <taxon>Trochodendrales</taxon>
        <taxon>Trochodendraceae</taxon>
        <taxon>Tetracentron</taxon>
    </lineage>
</organism>
<keyword evidence="11" id="KW-0406">Ion transport</keyword>
<dbReference type="OrthoDB" id="149879at2759"/>
<evidence type="ECO:0000256" key="3">
    <source>
        <dbReference type="ARBA" id="ARBA00011648"/>
    </source>
</evidence>
<dbReference type="InterPro" id="IPR027417">
    <property type="entry name" value="P-loop_NTPase"/>
</dbReference>
<keyword evidence="12" id="KW-0472">Membrane</keyword>
<dbReference type="PANTHER" id="PTHR15184">
    <property type="entry name" value="ATP SYNTHASE"/>
    <property type="match status" value="1"/>
</dbReference>
<evidence type="ECO:0000256" key="14">
    <source>
        <dbReference type="ARBA" id="ARBA00023310"/>
    </source>
</evidence>
<feature type="domain" description="ATPase F1/V1/A1 complex alpha/beta subunit nucleotide-binding" evidence="16">
    <location>
        <begin position="53"/>
        <end position="126"/>
    </location>
</feature>
<dbReference type="GO" id="GO:0046933">
    <property type="term" value="F:proton-transporting ATP synthase activity, rotational mechanism"/>
    <property type="evidence" value="ECO:0007669"/>
    <property type="project" value="TreeGrafter"/>
</dbReference>
<evidence type="ECO:0000256" key="7">
    <source>
        <dbReference type="ARBA" id="ARBA00022741"/>
    </source>
</evidence>
<dbReference type="PANTHER" id="PTHR15184:SF82">
    <property type="entry name" value="ATP SYNTHASE SUBUNIT BETA, MITOCHONDRIAL"/>
    <property type="match status" value="1"/>
</dbReference>
<dbReference type="Pfam" id="PF00006">
    <property type="entry name" value="ATP-synt_ab"/>
    <property type="match status" value="1"/>
</dbReference>
<dbReference type="AlphaFoldDB" id="A0A834ZIK5"/>
<evidence type="ECO:0000256" key="11">
    <source>
        <dbReference type="ARBA" id="ARBA00023065"/>
    </source>
</evidence>
<evidence type="ECO:0000256" key="12">
    <source>
        <dbReference type="ARBA" id="ARBA00023136"/>
    </source>
</evidence>
<evidence type="ECO:0000256" key="9">
    <source>
        <dbReference type="ARBA" id="ARBA00022840"/>
    </source>
</evidence>
<evidence type="ECO:0000313" key="18">
    <source>
        <dbReference type="Proteomes" id="UP000655225"/>
    </source>
</evidence>
<evidence type="ECO:0000256" key="5">
    <source>
        <dbReference type="ARBA" id="ARBA00019294"/>
    </source>
</evidence>
<keyword evidence="7" id="KW-0547">Nucleotide-binding</keyword>
<dbReference type="InterPro" id="IPR000194">
    <property type="entry name" value="ATPase_F1/V1/A1_a/bsu_nucl-bd"/>
</dbReference>
<keyword evidence="9" id="KW-0067">ATP-binding</keyword>
<evidence type="ECO:0000313" key="17">
    <source>
        <dbReference type="EMBL" id="KAF8405818.1"/>
    </source>
</evidence>
<keyword evidence="14" id="KW-0066">ATP synthesis</keyword>
<evidence type="ECO:0000256" key="4">
    <source>
        <dbReference type="ARBA" id="ARBA00012473"/>
    </source>
</evidence>
<comment type="similarity">
    <text evidence="2">Belongs to the ATPase alpha/beta chains family.</text>
</comment>
<keyword evidence="8" id="KW-0375">Hydrogen ion transport</keyword>
<proteinExistence type="inferred from homology"/>
<keyword evidence="6" id="KW-0813">Transport</keyword>
<comment type="subcellular location">
    <subcellularLocation>
        <location evidence="1">Mitochondrion inner membrane</location>
    </subcellularLocation>
</comment>
<dbReference type="GO" id="GO:0005524">
    <property type="term" value="F:ATP binding"/>
    <property type="evidence" value="ECO:0007669"/>
    <property type="project" value="UniProtKB-KW"/>
</dbReference>
<evidence type="ECO:0000256" key="2">
    <source>
        <dbReference type="ARBA" id="ARBA00008936"/>
    </source>
</evidence>
<evidence type="ECO:0000256" key="10">
    <source>
        <dbReference type="ARBA" id="ARBA00022967"/>
    </source>
</evidence>
<keyword evidence="10" id="KW-1278">Translocase</keyword>